<protein>
    <submittedName>
        <fullName evidence="1">Uncharacterized protein</fullName>
    </submittedName>
</protein>
<evidence type="ECO:0000313" key="2">
    <source>
        <dbReference type="Proteomes" id="UP000283210"/>
    </source>
</evidence>
<gene>
    <name evidence="1" type="ORF">OJAV_G00117910</name>
</gene>
<accession>A0A437CSG9</accession>
<evidence type="ECO:0000313" key="1">
    <source>
        <dbReference type="EMBL" id="RVE65537.1"/>
    </source>
</evidence>
<dbReference type="EMBL" id="CM012448">
    <property type="protein sequence ID" value="RVE65537.1"/>
    <property type="molecule type" value="Genomic_DNA"/>
</dbReference>
<organism evidence="1 2">
    <name type="scientific">Oryzias javanicus</name>
    <name type="common">Javanese ricefish</name>
    <name type="synonym">Aplocheilus javanicus</name>
    <dbReference type="NCBI Taxonomy" id="123683"/>
    <lineage>
        <taxon>Eukaryota</taxon>
        <taxon>Metazoa</taxon>
        <taxon>Chordata</taxon>
        <taxon>Craniata</taxon>
        <taxon>Vertebrata</taxon>
        <taxon>Euteleostomi</taxon>
        <taxon>Actinopterygii</taxon>
        <taxon>Neopterygii</taxon>
        <taxon>Teleostei</taxon>
        <taxon>Neoteleostei</taxon>
        <taxon>Acanthomorphata</taxon>
        <taxon>Ovalentaria</taxon>
        <taxon>Atherinomorphae</taxon>
        <taxon>Beloniformes</taxon>
        <taxon>Adrianichthyidae</taxon>
        <taxon>Oryziinae</taxon>
        <taxon>Oryzias</taxon>
    </lineage>
</organism>
<sequence length="67" mass="7700">MDPKFTLEWKAQVEATLSKHEDRFSQVPAHYLEFKEVFNKEPCRPGDVCTPCLFRNVKPCGATSMIP</sequence>
<keyword evidence="2" id="KW-1185">Reference proteome</keyword>
<reference evidence="1 2" key="1">
    <citation type="submission" date="2018-11" db="EMBL/GenBank/DDBJ databases">
        <authorList>
            <person name="Lopez-Roques C."/>
            <person name="Donnadieu C."/>
            <person name="Bouchez O."/>
            <person name="Klopp C."/>
            <person name="Cabau C."/>
            <person name="Zahm M."/>
        </authorList>
    </citation>
    <scope>NUCLEOTIDE SEQUENCE [LARGE SCALE GENOMIC DNA]</scope>
    <source>
        <strain evidence="1">RS831</strain>
        <tissue evidence="1">Whole body</tissue>
    </source>
</reference>
<dbReference type="AlphaFoldDB" id="A0A437CSG9"/>
<proteinExistence type="predicted"/>
<reference evidence="1 2" key="2">
    <citation type="submission" date="2019-01" db="EMBL/GenBank/DDBJ databases">
        <title>A chromosome length genome reference of the Java medaka (oryzias javanicus).</title>
        <authorList>
            <person name="Herpin A."/>
            <person name="Takehana Y."/>
            <person name="Naruse K."/>
            <person name="Ansai S."/>
            <person name="Kawaguchi M."/>
        </authorList>
    </citation>
    <scope>NUCLEOTIDE SEQUENCE [LARGE SCALE GENOMIC DNA]</scope>
    <source>
        <strain evidence="1">RS831</strain>
        <tissue evidence="1">Whole body</tissue>
    </source>
</reference>
<name>A0A437CSG9_ORYJA</name>
<dbReference type="Proteomes" id="UP000283210">
    <property type="component" value="Chromosome 12"/>
</dbReference>